<proteinExistence type="predicted"/>
<sequence>MLLYVSYWSDKLNTHKKIPYDIMMVQLKQMSKEELQRHLQLLGCDWSYEAIYESLKKTFNDLQVADAIFDSCVIQDNNSPYPKDFIDEAVLEIARRETFSFIHYGIVSRDFVQAMQLSDDQQRVDALEMNFRKVLKLAKTFSLDSLEGIVYQVNDGVDIMSMLVEMLDTMQQLARQEKSYAKRIVAFVDKYLQIFTKTNTFTKVMLQYEQAQAYLTLNSVKGEQLFLKLLKTHSDPTDVILHYGLAYLDDDEEKTRKIFLRYQNKLDKKSESYDIIMDILQDLERRSS</sequence>
<dbReference type="RefSeq" id="WP_262265329.1">
    <property type="nucleotide sequence ID" value="NZ_JAOBSS010000026.1"/>
</dbReference>
<accession>A0A4R3TJN3</accession>
<evidence type="ECO:0000313" key="1">
    <source>
        <dbReference type="EMBL" id="TCU62298.1"/>
    </source>
</evidence>
<dbReference type="Proteomes" id="UP000295773">
    <property type="component" value="Unassembled WGS sequence"/>
</dbReference>
<keyword evidence="2" id="KW-1185">Reference proteome</keyword>
<reference evidence="1 2" key="1">
    <citation type="submission" date="2019-03" db="EMBL/GenBank/DDBJ databases">
        <title>Genomic Encyclopedia of Type Strains, Phase IV (KMG-IV): sequencing the most valuable type-strain genomes for metagenomic binning, comparative biology and taxonomic classification.</title>
        <authorList>
            <person name="Goeker M."/>
        </authorList>
    </citation>
    <scope>NUCLEOTIDE SEQUENCE [LARGE SCALE GENOMIC DNA]</scope>
    <source>
        <strain evidence="1 2">DSM 29481</strain>
    </source>
</reference>
<gene>
    <name evidence="1" type="ORF">EDD61_105106</name>
</gene>
<dbReference type="EMBL" id="SMBP01000005">
    <property type="protein sequence ID" value="TCU62298.1"/>
    <property type="molecule type" value="Genomic_DNA"/>
</dbReference>
<evidence type="ECO:0000313" key="2">
    <source>
        <dbReference type="Proteomes" id="UP000295773"/>
    </source>
</evidence>
<organism evidence="1 2">
    <name type="scientific">Longicatena caecimuris</name>
    <dbReference type="NCBI Taxonomy" id="1796635"/>
    <lineage>
        <taxon>Bacteria</taxon>
        <taxon>Bacillati</taxon>
        <taxon>Bacillota</taxon>
        <taxon>Erysipelotrichia</taxon>
        <taxon>Erysipelotrichales</taxon>
        <taxon>Erysipelotrichaceae</taxon>
        <taxon>Longicatena</taxon>
    </lineage>
</organism>
<name>A0A4R3TJN3_9FIRM</name>
<comment type="caution">
    <text evidence="1">The sequence shown here is derived from an EMBL/GenBank/DDBJ whole genome shotgun (WGS) entry which is preliminary data.</text>
</comment>
<protein>
    <submittedName>
        <fullName evidence="1">Uncharacterized protein</fullName>
    </submittedName>
</protein>
<dbReference type="AlphaFoldDB" id="A0A4R3TJN3"/>